<name>I1CVV6_RHIO9</name>
<dbReference type="AlphaFoldDB" id="I1CVV6"/>
<reference evidence="2 3" key="1">
    <citation type="journal article" date="2009" name="PLoS Genet.">
        <title>Genomic analysis of the basal lineage fungus Rhizopus oryzae reveals a whole-genome duplication.</title>
        <authorList>
            <person name="Ma L.-J."/>
            <person name="Ibrahim A.S."/>
            <person name="Skory C."/>
            <person name="Grabherr M.G."/>
            <person name="Burger G."/>
            <person name="Butler M."/>
            <person name="Elias M."/>
            <person name="Idnurm A."/>
            <person name="Lang B.F."/>
            <person name="Sone T."/>
            <person name="Abe A."/>
            <person name="Calvo S.E."/>
            <person name="Corrochano L.M."/>
            <person name="Engels R."/>
            <person name="Fu J."/>
            <person name="Hansberg W."/>
            <person name="Kim J.-M."/>
            <person name="Kodira C.D."/>
            <person name="Koehrsen M.J."/>
            <person name="Liu B."/>
            <person name="Miranda-Saavedra D."/>
            <person name="O'Leary S."/>
            <person name="Ortiz-Castellanos L."/>
            <person name="Poulter R."/>
            <person name="Rodriguez-Romero J."/>
            <person name="Ruiz-Herrera J."/>
            <person name="Shen Y.-Q."/>
            <person name="Zeng Q."/>
            <person name="Galagan J."/>
            <person name="Birren B.W."/>
            <person name="Cuomo C.A."/>
            <person name="Wickes B.L."/>
        </authorList>
    </citation>
    <scope>NUCLEOTIDE SEQUENCE [LARGE SCALE GENOMIC DNA]</scope>
    <source>
        <strain evidence="3">RA 99-880 / ATCC MYA-4621 / FGSC 9543 / NRRL 43880</strain>
    </source>
</reference>
<dbReference type="GO" id="GO:0003677">
    <property type="term" value="F:DNA binding"/>
    <property type="evidence" value="ECO:0007669"/>
    <property type="project" value="InterPro"/>
</dbReference>
<dbReference type="SUPFAM" id="SSF64484">
    <property type="entry name" value="beta and beta-prime subunits of DNA dependent RNA-polymerase"/>
    <property type="match status" value="1"/>
</dbReference>
<dbReference type="VEuPathDB" id="FungiDB:RO3G_17297"/>
<dbReference type="EMBL" id="GG669516">
    <property type="protein sequence ID" value="EIE92586.1"/>
    <property type="molecule type" value="Genomic_DNA"/>
</dbReference>
<dbReference type="Pfam" id="PF00623">
    <property type="entry name" value="RNA_pol_Rpb1_2"/>
    <property type="match status" value="1"/>
</dbReference>
<keyword evidence="3" id="KW-1185">Reference proteome</keyword>
<dbReference type="RefSeq" id="XP_067527982.1">
    <property type="nucleotide sequence ID" value="XM_067671881.1"/>
</dbReference>
<evidence type="ECO:0000313" key="3">
    <source>
        <dbReference type="Proteomes" id="UP000009138"/>
    </source>
</evidence>
<dbReference type="Gene3D" id="2.40.40.20">
    <property type="match status" value="1"/>
</dbReference>
<dbReference type="GeneID" id="93624262"/>
<dbReference type="OrthoDB" id="2157517at2759"/>
<dbReference type="InterPro" id="IPR000722">
    <property type="entry name" value="RNA_pol_asu"/>
</dbReference>
<dbReference type="GO" id="GO:0003899">
    <property type="term" value="F:DNA-directed RNA polymerase activity"/>
    <property type="evidence" value="ECO:0007669"/>
    <property type="project" value="InterPro"/>
</dbReference>
<gene>
    <name evidence="2" type="ORF">RO3G_17297</name>
</gene>
<dbReference type="InParanoid" id="I1CVV6"/>
<evidence type="ECO:0000313" key="2">
    <source>
        <dbReference type="EMBL" id="EIE92586.1"/>
    </source>
</evidence>
<feature type="domain" description="RNA polymerase alpha subunit" evidence="1">
    <location>
        <begin position="138"/>
        <end position="228"/>
    </location>
</feature>
<accession>I1CVV6</accession>
<dbReference type="GO" id="GO:0006351">
    <property type="term" value="P:DNA-templated transcription"/>
    <property type="evidence" value="ECO:0007669"/>
    <property type="project" value="InterPro"/>
</dbReference>
<sequence>MVSKIEIKPLKVDNLKYVMKDTTAPSVTNIRCVMHEDCQGHLLGNSRGTIVLPSMCVNEDLMTMDERGKLNHQMLSDSISPDDYSRGVRNTLMGKRGMLRHACMGIRPLTTIRGVASCTWTEDPSTVYIPYKWTKDMRIPFRRGGDRLQSPYWAFRGVVDGDYAILIRCPSISDNSCMPVRVYAWDKPSIGVHPAMCEHLNLDFDGDEVHIGVVSSLAAVDEIKSLMHKNPLFNKFRPEVVSDITSRLSNNIHEDFMLHSTLSLSMIDMNDDEVFTPLHSLSRCKRGSWDLLRQRLDMDKTINDDTKNLVPFWFEPGTSLTLPTLEHGDVRNSYGYPGMRLASKISGKIMQGALDTAKHGITTSGEDLILSLLSMSRQTYEILSHGNRTKLMKITPKTTKVGKVLATTSRFRMQMMGSVLGLRSCVSMVACACESMKISYTNSELAHFAALIYYTSMIDPRSPVTDFKPTSFLSKTSTDYLSVGVAENLIMADIGLNTSLISGCMSVESAAIALIIGNFKGIRSRSIRHKM</sequence>
<proteinExistence type="predicted"/>
<evidence type="ECO:0000259" key="1">
    <source>
        <dbReference type="Pfam" id="PF00623"/>
    </source>
</evidence>
<dbReference type="eggNOG" id="ENOG502TA5K">
    <property type="taxonomic scope" value="Eukaryota"/>
</dbReference>
<dbReference type="STRING" id="246409.I1CVV6"/>
<dbReference type="Proteomes" id="UP000009138">
    <property type="component" value="Unassembled WGS sequence"/>
</dbReference>
<protein>
    <recommendedName>
        <fullName evidence="1">RNA polymerase alpha subunit domain-containing protein</fullName>
    </recommendedName>
</protein>
<organism evidence="2 3">
    <name type="scientific">Rhizopus delemar (strain RA 99-880 / ATCC MYA-4621 / FGSC 9543 / NRRL 43880)</name>
    <name type="common">Mucormycosis agent</name>
    <name type="synonym">Rhizopus arrhizus var. delemar</name>
    <dbReference type="NCBI Taxonomy" id="246409"/>
    <lineage>
        <taxon>Eukaryota</taxon>
        <taxon>Fungi</taxon>
        <taxon>Fungi incertae sedis</taxon>
        <taxon>Mucoromycota</taxon>
        <taxon>Mucoromycotina</taxon>
        <taxon>Mucoromycetes</taxon>
        <taxon>Mucorales</taxon>
        <taxon>Mucorineae</taxon>
        <taxon>Rhizopodaceae</taxon>
        <taxon>Rhizopus</taxon>
    </lineage>
</organism>